<keyword evidence="2" id="KW-1185">Reference proteome</keyword>
<sequence length="823" mass="94354">MLFLYVACLALGRPHLPRKFTIITRLGTTSKLLLGCTFLNSSELEKFGKMELDDGGLKSSRRLNRVFTHILDRNVVGLEKSINSLMEFLRKGAPIQKQRVNVISICGMPGIGKTTLAKKIYHHHEIRDHFKASAWVHVSQQFRTGEVWKDVLRKLTSPNKEETEEIGRMKEDEVAKKLYNFMKGNRCLVILDDIWKISDWDDLSPAFPIGETDGKIIITTRNEDILQRADKNGFLHRCRCLEEDDSWILFEKIAIVDWDYSEFEVTDSMKELGRKMLKHSGGLPLAITVLGGLLKTKHTIDDWDRVHANVKTYLRRGEGNEEERLGVEKVLALSYDDLPYRLKSCFLHLGHFPEDFEIPTRKLIQMWVAEGFISSQSHGHGQETKEQVAERYLEELVHRCILQVGTWGLTGKIKTCRLHDVLRDFCITKVQEENVLKVINLGRLNESTSSEASSSSPLEATSARICRVALYFDQDSIYAAKESKRYSYLRSLLYFCPEGLLSAIFPPLLKFTFETCKLPRILYLENFYFHGGVLPKEIGNLIHLRYLSVRHCHLRELPSSIGNVLCLQTLDLRTASLMVKMPNVILKMEQLRHLYLPESYCIEGKWKLDSLLKLQTLVNISGWDCHLEDILKLTNLKKLVIQGTGPSIEFAEIFKASSSTILNCLRSLTLIASVDDTERVEVIPLASICPRVHSLHLWGGVEKLPEPRQFSSSLTKLRLEQTFLREDPMKTLERLENLRILYLLTNSVIVKAMVCSNRGFPKLELLALSGLLYLEEWRVEEAAMPNIHHFTIEACNMLRSVPEKLRKISGTRIEDYAGEFSLH</sequence>
<gene>
    <name evidence="1" type="ORF">L6164_037189</name>
</gene>
<evidence type="ECO:0000313" key="2">
    <source>
        <dbReference type="Proteomes" id="UP000828941"/>
    </source>
</evidence>
<evidence type="ECO:0000313" key="1">
    <source>
        <dbReference type="EMBL" id="KAI4297295.1"/>
    </source>
</evidence>
<dbReference type="EMBL" id="CM039439">
    <property type="protein sequence ID" value="KAI4297295.1"/>
    <property type="molecule type" value="Genomic_DNA"/>
</dbReference>
<name>A0ACB9KJ58_BAUVA</name>
<accession>A0ACB9KJ58</accession>
<reference evidence="1 2" key="1">
    <citation type="journal article" date="2022" name="DNA Res.">
        <title>Chromosomal-level genome assembly of the orchid tree Bauhinia variegata (Leguminosae; Cercidoideae) supports the allotetraploid origin hypothesis of Bauhinia.</title>
        <authorList>
            <person name="Zhong Y."/>
            <person name="Chen Y."/>
            <person name="Zheng D."/>
            <person name="Pang J."/>
            <person name="Liu Y."/>
            <person name="Luo S."/>
            <person name="Meng S."/>
            <person name="Qian L."/>
            <person name="Wei D."/>
            <person name="Dai S."/>
            <person name="Zhou R."/>
        </authorList>
    </citation>
    <scope>NUCLEOTIDE SEQUENCE [LARGE SCALE GENOMIC DNA]</scope>
    <source>
        <strain evidence="1">BV-YZ2020</strain>
    </source>
</reference>
<proteinExistence type="predicted"/>
<protein>
    <submittedName>
        <fullName evidence="1">Uncharacterized protein</fullName>
    </submittedName>
</protein>
<dbReference type="Proteomes" id="UP000828941">
    <property type="component" value="Chromosome 14"/>
</dbReference>
<organism evidence="1 2">
    <name type="scientific">Bauhinia variegata</name>
    <name type="common">Purple orchid tree</name>
    <name type="synonym">Phanera variegata</name>
    <dbReference type="NCBI Taxonomy" id="167791"/>
    <lineage>
        <taxon>Eukaryota</taxon>
        <taxon>Viridiplantae</taxon>
        <taxon>Streptophyta</taxon>
        <taxon>Embryophyta</taxon>
        <taxon>Tracheophyta</taxon>
        <taxon>Spermatophyta</taxon>
        <taxon>Magnoliopsida</taxon>
        <taxon>eudicotyledons</taxon>
        <taxon>Gunneridae</taxon>
        <taxon>Pentapetalae</taxon>
        <taxon>rosids</taxon>
        <taxon>fabids</taxon>
        <taxon>Fabales</taxon>
        <taxon>Fabaceae</taxon>
        <taxon>Cercidoideae</taxon>
        <taxon>Cercideae</taxon>
        <taxon>Bauhiniinae</taxon>
        <taxon>Bauhinia</taxon>
    </lineage>
</organism>
<comment type="caution">
    <text evidence="1">The sequence shown here is derived from an EMBL/GenBank/DDBJ whole genome shotgun (WGS) entry which is preliminary data.</text>
</comment>